<feature type="transmembrane region" description="Helical" evidence="1">
    <location>
        <begin position="12"/>
        <end position="30"/>
    </location>
</feature>
<evidence type="ECO:0000256" key="1">
    <source>
        <dbReference type="SAM" id="Phobius"/>
    </source>
</evidence>
<proteinExistence type="predicted"/>
<comment type="caution">
    <text evidence="2">The sequence shown here is derived from an EMBL/GenBank/DDBJ whole genome shotgun (WGS) entry which is preliminary data.</text>
</comment>
<evidence type="ECO:0008006" key="4">
    <source>
        <dbReference type="Google" id="ProtNLM"/>
    </source>
</evidence>
<evidence type="ECO:0000313" key="2">
    <source>
        <dbReference type="EMBL" id="RXG25314.1"/>
    </source>
</evidence>
<feature type="transmembrane region" description="Helical" evidence="1">
    <location>
        <begin position="60"/>
        <end position="78"/>
    </location>
</feature>
<gene>
    <name evidence="2" type="ORF">DSM02_1284</name>
</gene>
<feature type="transmembrane region" description="Helical" evidence="1">
    <location>
        <begin position="149"/>
        <end position="170"/>
    </location>
</feature>
<feature type="transmembrane region" description="Helical" evidence="1">
    <location>
        <begin position="177"/>
        <end position="198"/>
    </location>
</feature>
<dbReference type="AlphaFoldDB" id="A0A4Q0PEQ0"/>
<keyword evidence="1" id="KW-0812">Transmembrane</keyword>
<sequence>MKFFNINGGKGIFTLVFLVLLVNLISVYFYDLHVMRIVRFGSTFSFILVYFYLVKNQNLWVTLALFLLVCRDFAHIFFESDWGTELYFFFAGLSYTLFCVERIPFVRLSGFKKLSLLFAALLTSGNILILYILSGFVEGQMQDLLELPLFYFLGSSLIVLVSCAFYYNFVLNSNRSLYFALMVFGFILADISACLAYYNEFDELWYVDRFFYALSLGFLMSFAIDTEGLRREQEDIKILKDSF</sequence>
<dbReference type="EMBL" id="QOVK01000003">
    <property type="protein sequence ID" value="RXG25314.1"/>
    <property type="molecule type" value="Genomic_DNA"/>
</dbReference>
<feature type="transmembrane region" description="Helical" evidence="1">
    <location>
        <begin position="116"/>
        <end position="137"/>
    </location>
</feature>
<dbReference type="Proteomes" id="UP000289859">
    <property type="component" value="Unassembled WGS sequence"/>
</dbReference>
<feature type="transmembrane region" description="Helical" evidence="1">
    <location>
        <begin position="84"/>
        <end position="104"/>
    </location>
</feature>
<keyword evidence="1" id="KW-0472">Membrane</keyword>
<organism evidence="2 3">
    <name type="scientific">Leeuwenhoekiella polynyae</name>
    <dbReference type="NCBI Taxonomy" id="1550906"/>
    <lineage>
        <taxon>Bacteria</taxon>
        <taxon>Pseudomonadati</taxon>
        <taxon>Bacteroidota</taxon>
        <taxon>Flavobacteriia</taxon>
        <taxon>Flavobacteriales</taxon>
        <taxon>Flavobacteriaceae</taxon>
        <taxon>Leeuwenhoekiella</taxon>
    </lineage>
</organism>
<keyword evidence="3" id="KW-1185">Reference proteome</keyword>
<evidence type="ECO:0000313" key="3">
    <source>
        <dbReference type="Proteomes" id="UP000289859"/>
    </source>
</evidence>
<accession>A0A4Q0PEQ0</accession>
<dbReference type="OrthoDB" id="1446462at2"/>
<protein>
    <recommendedName>
        <fullName evidence="4">YhhN-like protein</fullName>
    </recommendedName>
</protein>
<dbReference type="RefSeq" id="WP_128764817.1">
    <property type="nucleotide sequence ID" value="NZ_JBHUOO010000048.1"/>
</dbReference>
<name>A0A4Q0PEQ0_9FLAO</name>
<keyword evidence="1" id="KW-1133">Transmembrane helix</keyword>
<reference evidence="2 3" key="1">
    <citation type="submission" date="2018-07" db="EMBL/GenBank/DDBJ databases">
        <title>Leeuwenhoekiella genomics.</title>
        <authorList>
            <person name="Tahon G."/>
            <person name="Willems A."/>
        </authorList>
    </citation>
    <scope>NUCLEOTIDE SEQUENCE [LARGE SCALE GENOMIC DNA]</scope>
    <source>
        <strain evidence="2 3">LMG 29608</strain>
    </source>
</reference>
<feature type="transmembrane region" description="Helical" evidence="1">
    <location>
        <begin position="210"/>
        <end position="229"/>
    </location>
</feature>
<feature type="transmembrane region" description="Helical" evidence="1">
    <location>
        <begin position="36"/>
        <end position="53"/>
    </location>
</feature>